<feature type="non-terminal residue" evidence="1">
    <location>
        <position position="1"/>
    </location>
</feature>
<gene>
    <name evidence="1" type="ORF">EV182_008781</name>
</gene>
<protein>
    <submittedName>
        <fullName evidence="1">Uncharacterized protein</fullName>
    </submittedName>
</protein>
<reference evidence="1" key="1">
    <citation type="submission" date="2022-06" db="EMBL/GenBank/DDBJ databases">
        <title>Phylogenomic reconstructions and comparative analyses of Kickxellomycotina fungi.</title>
        <authorList>
            <person name="Reynolds N.K."/>
            <person name="Stajich J.E."/>
            <person name="Barry K."/>
            <person name="Grigoriev I.V."/>
            <person name="Crous P."/>
            <person name="Smith M.E."/>
        </authorList>
    </citation>
    <scope>NUCLEOTIDE SEQUENCE</scope>
    <source>
        <strain evidence="1">RSA 2271</strain>
    </source>
</reference>
<evidence type="ECO:0000313" key="2">
    <source>
        <dbReference type="Proteomes" id="UP001145114"/>
    </source>
</evidence>
<organism evidence="1 2">
    <name type="scientific">Spiromyces aspiralis</name>
    <dbReference type="NCBI Taxonomy" id="68401"/>
    <lineage>
        <taxon>Eukaryota</taxon>
        <taxon>Fungi</taxon>
        <taxon>Fungi incertae sedis</taxon>
        <taxon>Zoopagomycota</taxon>
        <taxon>Kickxellomycotina</taxon>
        <taxon>Kickxellomycetes</taxon>
        <taxon>Kickxellales</taxon>
        <taxon>Kickxellaceae</taxon>
        <taxon>Spiromyces</taxon>
    </lineage>
</organism>
<feature type="non-terminal residue" evidence="1">
    <location>
        <position position="115"/>
    </location>
</feature>
<dbReference type="EMBL" id="JAMZIH010009951">
    <property type="protein sequence ID" value="KAJ1669404.1"/>
    <property type="molecule type" value="Genomic_DNA"/>
</dbReference>
<name>A0ACC1H7W9_9FUNG</name>
<dbReference type="Proteomes" id="UP001145114">
    <property type="component" value="Unassembled WGS sequence"/>
</dbReference>
<keyword evidence="2" id="KW-1185">Reference proteome</keyword>
<sequence>EEQAGPGGSHVNQEAIIDSLRLSRVETVARHSQHPRKDVSCQESNSGSRDKSHIHRGPTFVLKRAIYGHGPTLDSDDDDNNYGGGGGGRPSPPELETPFDEVKWQRSFRLRNFST</sequence>
<evidence type="ECO:0000313" key="1">
    <source>
        <dbReference type="EMBL" id="KAJ1669404.1"/>
    </source>
</evidence>
<comment type="caution">
    <text evidence="1">The sequence shown here is derived from an EMBL/GenBank/DDBJ whole genome shotgun (WGS) entry which is preliminary data.</text>
</comment>
<proteinExistence type="predicted"/>
<accession>A0ACC1H7W9</accession>